<evidence type="ECO:0000313" key="7">
    <source>
        <dbReference type="EMBL" id="PVX29267.1"/>
    </source>
</evidence>
<evidence type="ECO:0000256" key="3">
    <source>
        <dbReference type="ARBA" id="ARBA00022692"/>
    </source>
</evidence>
<dbReference type="AlphaFoldDB" id="A0A2U0SD30"/>
<evidence type="ECO:0000256" key="1">
    <source>
        <dbReference type="ARBA" id="ARBA00004370"/>
    </source>
</evidence>
<protein>
    <recommendedName>
        <fullName evidence="6">SURF1-like protein</fullName>
    </recommendedName>
</protein>
<dbReference type="Proteomes" id="UP000245890">
    <property type="component" value="Unassembled WGS sequence"/>
</dbReference>
<keyword evidence="4 6" id="KW-1133">Transmembrane helix</keyword>
<keyword evidence="6" id="KW-1003">Cell membrane</keyword>
<dbReference type="RefSeq" id="WP_116468707.1">
    <property type="nucleotide sequence ID" value="NZ_QENQ01000001.1"/>
</dbReference>
<dbReference type="Pfam" id="PF02104">
    <property type="entry name" value="SURF1"/>
    <property type="match status" value="1"/>
</dbReference>
<gene>
    <name evidence="7" type="ORF">DD559_07935</name>
</gene>
<dbReference type="OrthoDB" id="6079986at2"/>
<evidence type="ECO:0000256" key="4">
    <source>
        <dbReference type="ARBA" id="ARBA00022989"/>
    </source>
</evidence>
<organism evidence="7 8">
    <name type="scientific">Sphingomonas pokkalii</name>
    <dbReference type="NCBI Taxonomy" id="2175090"/>
    <lineage>
        <taxon>Bacteria</taxon>
        <taxon>Pseudomonadati</taxon>
        <taxon>Pseudomonadota</taxon>
        <taxon>Alphaproteobacteria</taxon>
        <taxon>Sphingomonadales</taxon>
        <taxon>Sphingomonadaceae</taxon>
        <taxon>Sphingomonas</taxon>
    </lineage>
</organism>
<dbReference type="EMBL" id="QENQ01000001">
    <property type="protein sequence ID" value="PVX29267.1"/>
    <property type="molecule type" value="Genomic_DNA"/>
</dbReference>
<comment type="similarity">
    <text evidence="2 6">Belongs to the SURF1 family.</text>
</comment>
<dbReference type="InterPro" id="IPR045214">
    <property type="entry name" value="Surf1/Surf4"/>
</dbReference>
<evidence type="ECO:0000256" key="2">
    <source>
        <dbReference type="ARBA" id="ARBA00007165"/>
    </source>
</evidence>
<keyword evidence="3 6" id="KW-0812">Transmembrane</keyword>
<sequence>MAIALLPLIAILLGLGIWQVERRSWKLALIDRVEQGLAKAPAPAPGPTEWAAIDANAAYRKLRVTGRYIPCRTKLAQAVTDLGAGKWVMTPLLSDRGFTVFINRGFLPDGQTLPPCKTVANRTVVVTGLLRLSEPKGGFLRANDPAADRWYARDVQAMGQGLTRLAPYFIDADRSGDGWPRGGMTVLRFSNSHLVYALTWFGLAVLTAWFAWRAWHGRDTA</sequence>
<keyword evidence="5 6" id="KW-0472">Membrane</keyword>
<evidence type="ECO:0000256" key="5">
    <source>
        <dbReference type="ARBA" id="ARBA00023136"/>
    </source>
</evidence>
<name>A0A2U0SD30_9SPHN</name>
<dbReference type="PROSITE" id="PS50895">
    <property type="entry name" value="SURF1"/>
    <property type="match status" value="1"/>
</dbReference>
<proteinExistence type="inferred from homology"/>
<dbReference type="PANTHER" id="PTHR23427:SF2">
    <property type="entry name" value="SURFEIT LOCUS PROTEIN 1"/>
    <property type="match status" value="1"/>
</dbReference>
<dbReference type="PANTHER" id="PTHR23427">
    <property type="entry name" value="SURFEIT LOCUS PROTEIN"/>
    <property type="match status" value="1"/>
</dbReference>
<reference evidence="7 8" key="1">
    <citation type="submission" date="2018-05" db="EMBL/GenBank/DDBJ databases">
        <title>Description of Sphingomonas pokkalii sp nov, isolated from the rhizosphere of saline tolerant pokkali rice and its draft genome analysis.</title>
        <authorList>
            <person name="Menon R."/>
            <person name="Kumari S."/>
            <person name="Rameshkumar N."/>
        </authorList>
    </citation>
    <scope>NUCLEOTIDE SEQUENCE [LARGE SCALE GENOMIC DNA]</scope>
    <source>
        <strain evidence="7 8">L3B27</strain>
    </source>
</reference>
<evidence type="ECO:0000256" key="6">
    <source>
        <dbReference type="RuleBase" id="RU363076"/>
    </source>
</evidence>
<comment type="caution">
    <text evidence="6">Lacks conserved residue(s) required for the propagation of feature annotation.</text>
</comment>
<keyword evidence="8" id="KW-1185">Reference proteome</keyword>
<comment type="subcellular location">
    <subcellularLocation>
        <location evidence="6">Cell membrane</location>
        <topology evidence="6">Multi-pass membrane protein</topology>
    </subcellularLocation>
    <subcellularLocation>
        <location evidence="1">Membrane</location>
    </subcellularLocation>
</comment>
<evidence type="ECO:0000313" key="8">
    <source>
        <dbReference type="Proteomes" id="UP000245890"/>
    </source>
</evidence>
<dbReference type="InterPro" id="IPR002994">
    <property type="entry name" value="Surf1/Shy1"/>
</dbReference>
<comment type="caution">
    <text evidence="7">The sequence shown here is derived from an EMBL/GenBank/DDBJ whole genome shotgun (WGS) entry which is preliminary data.</text>
</comment>
<dbReference type="CDD" id="cd06662">
    <property type="entry name" value="SURF1"/>
    <property type="match status" value="1"/>
</dbReference>
<feature type="transmembrane region" description="Helical" evidence="6">
    <location>
        <begin position="194"/>
        <end position="212"/>
    </location>
</feature>
<accession>A0A2U0SD30</accession>
<dbReference type="GO" id="GO:0005886">
    <property type="term" value="C:plasma membrane"/>
    <property type="evidence" value="ECO:0007669"/>
    <property type="project" value="UniProtKB-SubCell"/>
</dbReference>